<feature type="region of interest" description="Disordered" evidence="1">
    <location>
        <begin position="528"/>
        <end position="547"/>
    </location>
</feature>
<dbReference type="OrthoDB" id="1910803at2759"/>
<evidence type="ECO:0008006" key="5">
    <source>
        <dbReference type="Google" id="ProtNLM"/>
    </source>
</evidence>
<dbReference type="Gene3D" id="3.40.30.10">
    <property type="entry name" value="Glutaredoxin"/>
    <property type="match status" value="2"/>
</dbReference>
<dbReference type="AlphaFoldDB" id="A0A6A2Z9H4"/>
<protein>
    <recommendedName>
        <fullName evidence="5">Thioredoxin domain-containing protein</fullName>
    </recommendedName>
</protein>
<comment type="caution">
    <text evidence="3">The sequence shown here is derived from an EMBL/GenBank/DDBJ whole genome shotgun (WGS) entry which is preliminary data.</text>
</comment>
<reference evidence="3" key="1">
    <citation type="submission" date="2019-09" db="EMBL/GenBank/DDBJ databases">
        <title>Draft genome information of white flower Hibiscus syriacus.</title>
        <authorList>
            <person name="Kim Y.-M."/>
        </authorList>
    </citation>
    <scope>NUCLEOTIDE SEQUENCE [LARGE SCALE GENOMIC DNA]</scope>
    <source>
        <strain evidence="3">YM2019G1</strain>
    </source>
</reference>
<evidence type="ECO:0000256" key="1">
    <source>
        <dbReference type="SAM" id="MobiDB-lite"/>
    </source>
</evidence>
<dbReference type="InterPro" id="IPR036249">
    <property type="entry name" value="Thioredoxin-like_sf"/>
</dbReference>
<organism evidence="3 4">
    <name type="scientific">Hibiscus syriacus</name>
    <name type="common">Rose of Sharon</name>
    <dbReference type="NCBI Taxonomy" id="106335"/>
    <lineage>
        <taxon>Eukaryota</taxon>
        <taxon>Viridiplantae</taxon>
        <taxon>Streptophyta</taxon>
        <taxon>Embryophyta</taxon>
        <taxon>Tracheophyta</taxon>
        <taxon>Spermatophyta</taxon>
        <taxon>Magnoliopsida</taxon>
        <taxon>eudicotyledons</taxon>
        <taxon>Gunneridae</taxon>
        <taxon>Pentapetalae</taxon>
        <taxon>rosids</taxon>
        <taxon>malvids</taxon>
        <taxon>Malvales</taxon>
        <taxon>Malvaceae</taxon>
        <taxon>Malvoideae</taxon>
        <taxon>Hibiscus</taxon>
    </lineage>
</organism>
<proteinExistence type="predicted"/>
<dbReference type="EMBL" id="VEPZ02001200">
    <property type="protein sequence ID" value="KAE8687765.1"/>
    <property type="molecule type" value="Genomic_DNA"/>
</dbReference>
<dbReference type="PANTHER" id="PTHR31984:SF12">
    <property type="entry name" value="THIOREDOXIN DOMAIN-CONTAINING PROTEIN"/>
    <property type="match status" value="1"/>
</dbReference>
<dbReference type="Proteomes" id="UP000436088">
    <property type="component" value="Unassembled WGS sequence"/>
</dbReference>
<keyword evidence="4" id="KW-1185">Reference proteome</keyword>
<dbReference type="InterPro" id="IPR003774">
    <property type="entry name" value="AlgH-like"/>
</dbReference>
<dbReference type="Pfam" id="PF02622">
    <property type="entry name" value="DUF179"/>
    <property type="match status" value="1"/>
</dbReference>
<evidence type="ECO:0000313" key="3">
    <source>
        <dbReference type="EMBL" id="KAE8687765.1"/>
    </source>
</evidence>
<evidence type="ECO:0000313" key="4">
    <source>
        <dbReference type="Proteomes" id="UP000436088"/>
    </source>
</evidence>
<dbReference type="Gene3D" id="3.40.1740.10">
    <property type="entry name" value="VC0467-like"/>
    <property type="match status" value="1"/>
</dbReference>
<dbReference type="PANTHER" id="PTHR31984">
    <property type="entry name" value="TRANSPORTER, PUTATIVE (DUF179)-RELATED"/>
    <property type="match status" value="1"/>
</dbReference>
<gene>
    <name evidence="3" type="ORF">F3Y22_tig00111008pilonHSYRG00143</name>
</gene>
<name>A0A6A2Z9H4_HIBSY</name>
<sequence>MKNIFSIPILIISLALLSSVDCASNGVGEWQILTNLNYSSQIRRHPRTLLFVTVPWCGESRSLMREVSRLVADKSTEFDSLKLMFIYRNTEKMLADSIGASDGITVFYYDHSVSYKYQGKLRAQSILNSIHPYMSAASAEELPLKPLNSQEDLRSFLESNDKALILAEFCGWAPKLVAKVNNNGTDLTPKEMESGMLKCGVENGIAEIPWITEFSMVNDSVSSRESENLQFGLGLSCTLKEYKQFDSFFSKLIDVRREFLVPPERLRFGLISQRSLMSLLGVEDSGTWMAVMYFKGCPGCSKVIKDEDELKNALMTDNSVIRELQFDGHDLPLALPSNKPSVILFVDRSSETSETRRKSREALDAFREVALHYQISDWMSSQNTQHQDKSSLLAYKGTSRHPRLHLSETAQKIKSKDKMSFMVINEGKHVTLDDIASDLQGKSLQEILAYLLERKKDTKLSSLAKELGFHLLSDDLDIKIAQEVPSQTDGQSNDASLPPSQEASLIDIVDPQSLPMETESALVREEKTQTVGVKVGPSSPYKEDEGISSDKSKHFISIESDKLMEGLELDIAGDLKAKETISSDIENSEQLLEPQVQEFKGSFFLCDDNYQLLESLTGGSTIPSLVLVDPRSQHHYVYSEDTILSHMPISKFLHEYLNGSLVPYQRSAPVLHSPRESTSPPFVNLDFHEMDSIPQVTMHTLTKLVFGSNQSNCGNAAHARSEDIVVLFSSNWCGFCQRMELVVREVHRSLSGYMKMLKSGSLKGQAPFDADNSMNNTKLPFIYLMDCTMNDCSLILESVNQREVYPALILFPAETETVISYNGDISVANIIKFIARHGSNSHHLYSEKGILWTSTEVDGKKQDSPRVAAYEEGQSTKDKFHEVILKNQNPKRVAKYNGGKSRSYVSVISNKAIVEVVVGSILTATDKLLEVIPFDNSKIIIVKADEEAGFQGLIFNKQIKWDALDQLEEGLEFLKEAPISFGGPVLRRGMPFVALTRTVSERETQYVEVSPGTYFLDQFATVASIEKLKAGNQSINDYWFFFGYTGWGRHQLLQEIGEGAWTVSNDNKSLDWPLN</sequence>
<feature type="chain" id="PRO_5025379798" description="Thioredoxin domain-containing protein" evidence="2">
    <location>
        <begin position="23"/>
        <end position="1075"/>
    </location>
</feature>
<dbReference type="SUPFAM" id="SSF143456">
    <property type="entry name" value="VC0467-like"/>
    <property type="match status" value="1"/>
</dbReference>
<evidence type="ECO:0000256" key="2">
    <source>
        <dbReference type="SAM" id="SignalP"/>
    </source>
</evidence>
<feature type="signal peptide" evidence="2">
    <location>
        <begin position="1"/>
        <end position="22"/>
    </location>
</feature>
<dbReference type="SUPFAM" id="SSF52833">
    <property type="entry name" value="Thioredoxin-like"/>
    <property type="match status" value="2"/>
</dbReference>
<keyword evidence="2" id="KW-0732">Signal</keyword>
<accession>A0A6A2Z9H4</accession>